<feature type="compositionally biased region" description="Basic and acidic residues" evidence="2">
    <location>
        <begin position="107"/>
        <end position="117"/>
    </location>
</feature>
<evidence type="ECO:0000256" key="1">
    <source>
        <dbReference type="PROSITE-ProRule" id="PRU00047"/>
    </source>
</evidence>
<evidence type="ECO:0000313" key="4">
    <source>
        <dbReference type="EMBL" id="CAH0394641.1"/>
    </source>
</evidence>
<dbReference type="SUPFAM" id="SSF57756">
    <property type="entry name" value="Retrovirus zinc finger-like domains"/>
    <property type="match status" value="1"/>
</dbReference>
<feature type="domain" description="CCHC-type" evidence="3">
    <location>
        <begin position="137"/>
        <end position="152"/>
    </location>
</feature>
<dbReference type="GO" id="GO:0008270">
    <property type="term" value="F:zinc ion binding"/>
    <property type="evidence" value="ECO:0007669"/>
    <property type="project" value="UniProtKB-KW"/>
</dbReference>
<keyword evidence="1" id="KW-0479">Metal-binding</keyword>
<feature type="region of interest" description="Disordered" evidence="2">
    <location>
        <begin position="1"/>
        <end position="120"/>
    </location>
</feature>
<feature type="compositionally biased region" description="Low complexity" evidence="2">
    <location>
        <begin position="26"/>
        <end position="41"/>
    </location>
</feature>
<feature type="compositionally biased region" description="Basic residues" evidence="2">
    <location>
        <begin position="75"/>
        <end position="89"/>
    </location>
</feature>
<dbReference type="PROSITE" id="PS50158">
    <property type="entry name" value="ZF_CCHC"/>
    <property type="match status" value="1"/>
</dbReference>
<evidence type="ECO:0000259" key="3">
    <source>
        <dbReference type="PROSITE" id="PS50158"/>
    </source>
</evidence>
<feature type="compositionally biased region" description="Polar residues" evidence="2">
    <location>
        <begin position="11"/>
        <end position="25"/>
    </location>
</feature>
<dbReference type="Proteomes" id="UP001152759">
    <property type="component" value="Chromosome 8"/>
</dbReference>
<feature type="compositionally biased region" description="Low complexity" evidence="2">
    <location>
        <begin position="90"/>
        <end position="103"/>
    </location>
</feature>
<dbReference type="AlphaFoldDB" id="A0A9P0F8V4"/>
<organism evidence="4 5">
    <name type="scientific">Bemisia tabaci</name>
    <name type="common">Sweetpotato whitefly</name>
    <name type="synonym">Aleurodes tabaci</name>
    <dbReference type="NCBI Taxonomy" id="7038"/>
    <lineage>
        <taxon>Eukaryota</taxon>
        <taxon>Metazoa</taxon>
        <taxon>Ecdysozoa</taxon>
        <taxon>Arthropoda</taxon>
        <taxon>Hexapoda</taxon>
        <taxon>Insecta</taxon>
        <taxon>Pterygota</taxon>
        <taxon>Neoptera</taxon>
        <taxon>Paraneoptera</taxon>
        <taxon>Hemiptera</taxon>
        <taxon>Sternorrhyncha</taxon>
        <taxon>Aleyrodoidea</taxon>
        <taxon>Aleyrodidae</taxon>
        <taxon>Aleyrodinae</taxon>
        <taxon>Bemisia</taxon>
    </lineage>
</organism>
<evidence type="ECO:0000313" key="5">
    <source>
        <dbReference type="Proteomes" id="UP001152759"/>
    </source>
</evidence>
<sequence>MSNLSKHRVEQLQSTPAEVNVLNEQSSSSSSNSNRYSPSRYGRCRSPLKPRWSYSPADLNCYSSRSVYPYERSRNSGHRRSSPHPRYYRSRSSSRSSSRSRSPSPRRHIDSRPKGEKCSNCGQHHHAYICPAHGRTCNNCGKLNHFARYCPEKKLHYLNVESSDDDILFINNITCSRDKCLSTNTPFAVNVSFSPIKKVSNDFSNNHVKSSSHHSVYHSSFSNIFHEATSSSNVELQLSSSKLSNFSISTSSPLLPPNSNAQNNVENSSTYIKNLSSSKSSDSKWYNSVNLNRHSLQA</sequence>
<protein>
    <recommendedName>
        <fullName evidence="3">CCHC-type domain-containing protein</fullName>
    </recommendedName>
</protein>
<dbReference type="InterPro" id="IPR001878">
    <property type="entry name" value="Znf_CCHC"/>
</dbReference>
<evidence type="ECO:0000256" key="2">
    <source>
        <dbReference type="SAM" id="MobiDB-lite"/>
    </source>
</evidence>
<keyword evidence="1" id="KW-0863">Zinc-finger</keyword>
<name>A0A9P0F8V4_BEMTA</name>
<dbReference type="EMBL" id="OU963869">
    <property type="protein sequence ID" value="CAH0394641.1"/>
    <property type="molecule type" value="Genomic_DNA"/>
</dbReference>
<gene>
    <name evidence="4" type="ORF">BEMITA_LOCUS12915</name>
</gene>
<keyword evidence="5" id="KW-1185">Reference proteome</keyword>
<keyword evidence="1" id="KW-0862">Zinc</keyword>
<reference evidence="4" key="1">
    <citation type="submission" date="2021-12" db="EMBL/GenBank/DDBJ databases">
        <authorList>
            <person name="King R."/>
        </authorList>
    </citation>
    <scope>NUCLEOTIDE SEQUENCE</scope>
</reference>
<dbReference type="Gene3D" id="4.10.60.10">
    <property type="entry name" value="Zinc finger, CCHC-type"/>
    <property type="match status" value="1"/>
</dbReference>
<proteinExistence type="predicted"/>
<dbReference type="InterPro" id="IPR036875">
    <property type="entry name" value="Znf_CCHC_sf"/>
</dbReference>
<dbReference type="SMART" id="SM00343">
    <property type="entry name" value="ZnF_C2HC"/>
    <property type="match status" value="2"/>
</dbReference>
<accession>A0A9P0F8V4</accession>
<dbReference type="GO" id="GO:0003676">
    <property type="term" value="F:nucleic acid binding"/>
    <property type="evidence" value="ECO:0007669"/>
    <property type="project" value="InterPro"/>
</dbReference>